<dbReference type="GO" id="GO:0008610">
    <property type="term" value="P:lipid biosynthetic process"/>
    <property type="evidence" value="ECO:0007669"/>
    <property type="project" value="TreeGrafter"/>
</dbReference>
<dbReference type="InterPro" id="IPR012223">
    <property type="entry name" value="TEII"/>
</dbReference>
<keyword evidence="2" id="KW-0378">Hydrolase</keyword>
<evidence type="ECO:0000313" key="4">
    <source>
        <dbReference type="EMBL" id="RKT54482.1"/>
    </source>
</evidence>
<dbReference type="AlphaFoldDB" id="A0A495VYJ4"/>
<accession>A0A495VYJ4</accession>
<dbReference type="OrthoDB" id="4169718at2"/>
<comment type="caution">
    <text evidence="4">The sequence shown here is derived from an EMBL/GenBank/DDBJ whole genome shotgun (WGS) entry which is preliminary data.</text>
</comment>
<gene>
    <name evidence="4" type="ORF">C8E97_3124</name>
</gene>
<comment type="similarity">
    <text evidence="1">Belongs to the thioesterase family.</text>
</comment>
<sequence length="237" mass="25850">MNTEWFRHFHDAPAGAPRLICFPHAGGAASAYLPLARVLSSFAEVWCVQYPARQERRREPHFGTVPALADMVAEALGEGPYAFFGHSMGAVVAYEVAHRVTPTALIVSGRRAPSTTRSERVHLRDDDGVLAEIRALSGTDQRILDNDELLRMVLPTLRADYRAVETYEFPGHPPLSTPITALVGDRDPKATVPEVEAWAGHTTGPFGLHVLPGGHFFLDDRRQEVAALVRAALTAAA</sequence>
<dbReference type="InterPro" id="IPR020802">
    <property type="entry name" value="TesA-like"/>
</dbReference>
<feature type="domain" description="Thioesterase TesA-like" evidence="3">
    <location>
        <begin position="20"/>
        <end position="233"/>
    </location>
</feature>
<keyword evidence="5" id="KW-1185">Reference proteome</keyword>
<dbReference type="PANTHER" id="PTHR11487">
    <property type="entry name" value="THIOESTERASE"/>
    <property type="match status" value="1"/>
</dbReference>
<dbReference type="EMBL" id="RBXO01000001">
    <property type="protein sequence ID" value="RKT54482.1"/>
    <property type="molecule type" value="Genomic_DNA"/>
</dbReference>
<evidence type="ECO:0000256" key="1">
    <source>
        <dbReference type="ARBA" id="ARBA00007169"/>
    </source>
</evidence>
<dbReference type="Pfam" id="PF00975">
    <property type="entry name" value="Thioesterase"/>
    <property type="match status" value="1"/>
</dbReference>
<organism evidence="4 5">
    <name type="scientific">Saccharothrix australiensis</name>
    <dbReference type="NCBI Taxonomy" id="2072"/>
    <lineage>
        <taxon>Bacteria</taxon>
        <taxon>Bacillati</taxon>
        <taxon>Actinomycetota</taxon>
        <taxon>Actinomycetes</taxon>
        <taxon>Pseudonocardiales</taxon>
        <taxon>Pseudonocardiaceae</taxon>
        <taxon>Saccharothrix</taxon>
    </lineage>
</organism>
<name>A0A495VYJ4_9PSEU</name>
<dbReference type="PANTHER" id="PTHR11487:SF0">
    <property type="entry name" value="S-ACYL FATTY ACID SYNTHASE THIOESTERASE, MEDIUM CHAIN"/>
    <property type="match status" value="1"/>
</dbReference>
<evidence type="ECO:0000259" key="3">
    <source>
        <dbReference type="SMART" id="SM00824"/>
    </source>
</evidence>
<dbReference type="InterPro" id="IPR001031">
    <property type="entry name" value="Thioesterase"/>
</dbReference>
<dbReference type="GO" id="GO:0016787">
    <property type="term" value="F:hydrolase activity"/>
    <property type="evidence" value="ECO:0007669"/>
    <property type="project" value="UniProtKB-KW"/>
</dbReference>
<evidence type="ECO:0000313" key="5">
    <source>
        <dbReference type="Proteomes" id="UP000282084"/>
    </source>
</evidence>
<evidence type="ECO:0000256" key="2">
    <source>
        <dbReference type="ARBA" id="ARBA00022801"/>
    </source>
</evidence>
<dbReference type="Gene3D" id="3.40.50.1820">
    <property type="entry name" value="alpha/beta hydrolase"/>
    <property type="match status" value="1"/>
</dbReference>
<proteinExistence type="inferred from homology"/>
<dbReference type="SUPFAM" id="SSF53474">
    <property type="entry name" value="alpha/beta-Hydrolases"/>
    <property type="match status" value="1"/>
</dbReference>
<dbReference type="InterPro" id="IPR029058">
    <property type="entry name" value="AB_hydrolase_fold"/>
</dbReference>
<reference evidence="4 5" key="1">
    <citation type="submission" date="2018-10" db="EMBL/GenBank/DDBJ databases">
        <title>Sequencing the genomes of 1000 actinobacteria strains.</title>
        <authorList>
            <person name="Klenk H.-P."/>
        </authorList>
    </citation>
    <scope>NUCLEOTIDE SEQUENCE [LARGE SCALE GENOMIC DNA]</scope>
    <source>
        <strain evidence="4 5">DSM 43800</strain>
    </source>
</reference>
<dbReference type="SMART" id="SM00824">
    <property type="entry name" value="PKS_TE"/>
    <property type="match status" value="1"/>
</dbReference>
<dbReference type="RefSeq" id="WP_121006143.1">
    <property type="nucleotide sequence ID" value="NZ_RBXO01000001.1"/>
</dbReference>
<protein>
    <submittedName>
        <fullName evidence="4">Surfactin synthase thioesterase subunit</fullName>
    </submittedName>
</protein>
<dbReference type="Proteomes" id="UP000282084">
    <property type="component" value="Unassembled WGS sequence"/>
</dbReference>